<keyword evidence="4" id="KW-0496">Mitochondrion</keyword>
<evidence type="ECO:0000256" key="1">
    <source>
        <dbReference type="ARBA" id="ARBA00004273"/>
    </source>
</evidence>
<dbReference type="GO" id="GO:0030234">
    <property type="term" value="F:enzyme regulator activity"/>
    <property type="evidence" value="ECO:0000318"/>
    <property type="project" value="GO_Central"/>
</dbReference>
<dbReference type="InterPro" id="IPR001349">
    <property type="entry name" value="Cyt_c_oxidase_su6a"/>
</dbReference>
<dbReference type="EMBL" id="ABEU02000005">
    <property type="protein sequence ID" value="PNR53513.1"/>
    <property type="molecule type" value="Genomic_DNA"/>
</dbReference>
<keyword evidence="2" id="KW-0999">Mitochondrion inner membrane</keyword>
<dbReference type="GeneID" id="112282306"/>
<keyword evidence="3" id="KW-0809">Transit peptide</keyword>
<dbReference type="SUPFAM" id="SSF81411">
    <property type="entry name" value="Mitochondrial cytochrome c oxidase subunit VIa"/>
    <property type="match status" value="1"/>
</dbReference>
<dbReference type="GO" id="GO:0006123">
    <property type="term" value="P:mitochondrial electron transport, cytochrome c to oxygen"/>
    <property type="evidence" value="ECO:0000318"/>
    <property type="project" value="GO_Central"/>
</dbReference>
<dbReference type="Pfam" id="PF02046">
    <property type="entry name" value="COX6A"/>
    <property type="match status" value="1"/>
</dbReference>
<accession>A9SF97</accession>
<proteinExistence type="inferred from homology"/>
<dbReference type="PANTHER" id="PTHR11504">
    <property type="entry name" value="CYTOCHROME C OXIDASE POLYPEPTIDE VIA"/>
    <property type="match status" value="1"/>
</dbReference>
<dbReference type="PANTHER" id="PTHR11504:SF0">
    <property type="entry name" value="CYTOCHROME C OXIDASE SUBUNIT"/>
    <property type="match status" value="1"/>
</dbReference>
<dbReference type="OMA" id="HQEFPDP"/>
<evidence type="ECO:0000256" key="2">
    <source>
        <dbReference type="ARBA" id="ARBA00022792"/>
    </source>
</evidence>
<dbReference type="InterPro" id="IPR036418">
    <property type="entry name" value="Cyt_c_oxidase_su6a_sf"/>
</dbReference>
<reference evidence="7 9" key="1">
    <citation type="journal article" date="2008" name="Science">
        <title>The Physcomitrella genome reveals evolutionary insights into the conquest of land by plants.</title>
        <authorList>
            <person name="Rensing S."/>
            <person name="Lang D."/>
            <person name="Zimmer A."/>
            <person name="Terry A."/>
            <person name="Salamov A."/>
            <person name="Shapiro H."/>
            <person name="Nishiyama T."/>
            <person name="Perroud P.-F."/>
            <person name="Lindquist E."/>
            <person name="Kamisugi Y."/>
            <person name="Tanahashi T."/>
            <person name="Sakakibara K."/>
            <person name="Fujita T."/>
            <person name="Oishi K."/>
            <person name="Shin-I T."/>
            <person name="Kuroki Y."/>
            <person name="Toyoda A."/>
            <person name="Suzuki Y."/>
            <person name="Hashimoto A."/>
            <person name="Yamaguchi K."/>
            <person name="Sugano A."/>
            <person name="Kohara Y."/>
            <person name="Fujiyama A."/>
            <person name="Anterola A."/>
            <person name="Aoki S."/>
            <person name="Ashton N."/>
            <person name="Barbazuk W.B."/>
            <person name="Barker E."/>
            <person name="Bennetzen J."/>
            <person name="Bezanilla M."/>
            <person name="Blankenship R."/>
            <person name="Cho S.H."/>
            <person name="Dutcher S."/>
            <person name="Estelle M."/>
            <person name="Fawcett J.A."/>
            <person name="Gundlach H."/>
            <person name="Hanada K."/>
            <person name="Heyl A."/>
            <person name="Hicks K.A."/>
            <person name="Hugh J."/>
            <person name="Lohr M."/>
            <person name="Mayer K."/>
            <person name="Melkozernov A."/>
            <person name="Murata T."/>
            <person name="Nelson D."/>
            <person name="Pils B."/>
            <person name="Prigge M."/>
            <person name="Reiss B."/>
            <person name="Renner T."/>
            <person name="Rombauts S."/>
            <person name="Rushton P."/>
            <person name="Sanderfoot A."/>
            <person name="Schween G."/>
            <person name="Shiu S.-H."/>
            <person name="Stueber K."/>
            <person name="Theodoulou F.L."/>
            <person name="Tu H."/>
            <person name="Van de Peer Y."/>
            <person name="Verrier P.J."/>
            <person name="Waters E."/>
            <person name="Wood A."/>
            <person name="Yang L."/>
            <person name="Cove D."/>
            <person name="Cuming A."/>
            <person name="Hasebe M."/>
            <person name="Lucas S."/>
            <person name="Mishler D.B."/>
            <person name="Reski R."/>
            <person name="Grigoriev I."/>
            <person name="Quatrano R.S."/>
            <person name="Boore J.L."/>
        </authorList>
    </citation>
    <scope>NUCLEOTIDE SEQUENCE [LARGE SCALE GENOMIC DNA]</scope>
    <source>
        <strain evidence="8 9">cv. Gransden 2004</strain>
    </source>
</reference>
<dbReference type="AlphaFoldDB" id="A9SF97"/>
<dbReference type="FunFam" id="4.10.95.10:FF:000002">
    <property type="entry name" value="Cytochrome c oxidase subunit Via"/>
    <property type="match status" value="1"/>
</dbReference>
<evidence type="ECO:0000313" key="8">
    <source>
        <dbReference type="EnsemblPlants" id="Pp3c5_3360V3.1"/>
    </source>
</evidence>
<protein>
    <submittedName>
        <fullName evidence="7 8">Uncharacterized protein</fullName>
    </submittedName>
</protein>
<reference evidence="7 9" key="2">
    <citation type="journal article" date="2018" name="Plant J.">
        <title>The Physcomitrella patens chromosome-scale assembly reveals moss genome structure and evolution.</title>
        <authorList>
            <person name="Lang D."/>
            <person name="Ullrich K.K."/>
            <person name="Murat F."/>
            <person name="Fuchs J."/>
            <person name="Jenkins J."/>
            <person name="Haas F.B."/>
            <person name="Piednoel M."/>
            <person name="Gundlach H."/>
            <person name="Van Bel M."/>
            <person name="Meyberg R."/>
            <person name="Vives C."/>
            <person name="Morata J."/>
            <person name="Symeonidi A."/>
            <person name="Hiss M."/>
            <person name="Muchero W."/>
            <person name="Kamisugi Y."/>
            <person name="Saleh O."/>
            <person name="Blanc G."/>
            <person name="Decker E.L."/>
            <person name="van Gessel N."/>
            <person name="Grimwood J."/>
            <person name="Hayes R.D."/>
            <person name="Graham S.W."/>
            <person name="Gunter L.E."/>
            <person name="McDaniel S.F."/>
            <person name="Hoernstein S.N.W."/>
            <person name="Larsson A."/>
            <person name="Li F.W."/>
            <person name="Perroud P.F."/>
            <person name="Phillips J."/>
            <person name="Ranjan P."/>
            <person name="Rokshar D.S."/>
            <person name="Rothfels C.J."/>
            <person name="Schneider L."/>
            <person name="Shu S."/>
            <person name="Stevenson D.W."/>
            <person name="Thummler F."/>
            <person name="Tillich M."/>
            <person name="Villarreal Aguilar J.C."/>
            <person name="Widiez T."/>
            <person name="Wong G.K."/>
            <person name="Wymore A."/>
            <person name="Zhang Y."/>
            <person name="Zimmer A.D."/>
            <person name="Quatrano R.S."/>
            <person name="Mayer K.F.X."/>
            <person name="Goodstein D."/>
            <person name="Casacuberta J.M."/>
            <person name="Vandepoele K."/>
            <person name="Reski R."/>
            <person name="Cuming A.C."/>
            <person name="Tuskan G.A."/>
            <person name="Maumus F."/>
            <person name="Salse J."/>
            <person name="Schmutz J."/>
            <person name="Rensing S.A."/>
        </authorList>
    </citation>
    <scope>NUCLEOTIDE SEQUENCE [LARGE SCALE GENOMIC DNA]</scope>
    <source>
        <strain evidence="8 9">cv. Gransden 2004</strain>
    </source>
</reference>
<dbReference type="EnsemblPlants" id="Pp3c5_3360V3.1">
    <property type="protein sequence ID" value="Pp3c5_3360V3.1"/>
    <property type="gene ID" value="Pp3c5_3360"/>
</dbReference>
<evidence type="ECO:0000256" key="6">
    <source>
        <dbReference type="RuleBase" id="RU004396"/>
    </source>
</evidence>
<dbReference type="STRING" id="3218.A9SF97"/>
<sequence length="112" mass="12438">MAQALRQRVGSLLSRPVASPLSQTARDGAVAKRFFASKSHAHDDAEETAKWRSITIAAYIMCVGMGIYTLANEEHGHGGETPGYSYLHIRNKQFPWGPDGLFEYKHESHGEH</sequence>
<keyword evidence="9" id="KW-1185">Reference proteome</keyword>
<reference evidence="8" key="3">
    <citation type="submission" date="2020-12" db="UniProtKB">
        <authorList>
            <consortium name="EnsemblPlants"/>
        </authorList>
    </citation>
    <scope>IDENTIFICATION</scope>
</reference>
<evidence type="ECO:0000313" key="7">
    <source>
        <dbReference type="EMBL" id="PNR53513.1"/>
    </source>
</evidence>
<name>A9SF97_PHYPA</name>
<comment type="similarity">
    <text evidence="6">Belongs to the cytochrome c oxidase subunit 6A family.</text>
</comment>
<organism evidence="7">
    <name type="scientific">Physcomitrium patens</name>
    <name type="common">Spreading-leaved earth moss</name>
    <name type="synonym">Physcomitrella patens</name>
    <dbReference type="NCBI Taxonomy" id="3218"/>
    <lineage>
        <taxon>Eukaryota</taxon>
        <taxon>Viridiplantae</taxon>
        <taxon>Streptophyta</taxon>
        <taxon>Embryophyta</taxon>
        <taxon>Bryophyta</taxon>
        <taxon>Bryophytina</taxon>
        <taxon>Bryopsida</taxon>
        <taxon>Funariidae</taxon>
        <taxon>Funariales</taxon>
        <taxon>Funariaceae</taxon>
        <taxon>Physcomitrium</taxon>
    </lineage>
</organism>
<evidence type="ECO:0000256" key="4">
    <source>
        <dbReference type="ARBA" id="ARBA00023128"/>
    </source>
</evidence>
<comment type="subcellular location">
    <subcellularLocation>
        <location evidence="1">Mitochondrion inner membrane</location>
    </subcellularLocation>
</comment>
<keyword evidence="5" id="KW-0472">Membrane</keyword>
<gene>
    <name evidence="8" type="primary">LOC112282306</name>
    <name evidence="7" type="ORF">PHYPA_007188</name>
</gene>
<dbReference type="eggNOG" id="KOG3469">
    <property type="taxonomic scope" value="Eukaryota"/>
</dbReference>
<dbReference type="Proteomes" id="UP000006727">
    <property type="component" value="Chromosome 5"/>
</dbReference>
<dbReference type="PaxDb" id="3218-PP1S72_308V6.1"/>
<dbReference type="Gene3D" id="4.10.95.10">
    <property type="entry name" value="Cytochrome c oxidase, subunit VIa"/>
    <property type="match status" value="1"/>
</dbReference>
<dbReference type="GO" id="GO:0005743">
    <property type="term" value="C:mitochondrial inner membrane"/>
    <property type="evidence" value="ECO:0007669"/>
    <property type="project" value="UniProtKB-SubCell"/>
</dbReference>
<evidence type="ECO:0000256" key="5">
    <source>
        <dbReference type="ARBA" id="ARBA00023136"/>
    </source>
</evidence>
<dbReference type="EnsemblPlants" id="Pp3c5_3360V3.2">
    <property type="protein sequence ID" value="Pp3c5_3360V3.2"/>
    <property type="gene ID" value="Pp3c5_3360"/>
</dbReference>
<evidence type="ECO:0000256" key="3">
    <source>
        <dbReference type="ARBA" id="ARBA00022946"/>
    </source>
</evidence>
<dbReference type="RefSeq" id="XP_024375520.1">
    <property type="nucleotide sequence ID" value="XM_024519752.2"/>
</dbReference>
<dbReference type="OrthoDB" id="5947505at2759"/>
<dbReference type="HOGENOM" id="CLU_122515_2_0_1"/>
<dbReference type="Gramene" id="Pp3c5_3360V3.1">
    <property type="protein sequence ID" value="Pp3c5_3360V3.1"/>
    <property type="gene ID" value="Pp3c5_3360"/>
</dbReference>
<evidence type="ECO:0000313" key="9">
    <source>
        <dbReference type="Proteomes" id="UP000006727"/>
    </source>
</evidence>
<dbReference type="Gramene" id="Pp3c5_3360V3.2">
    <property type="protein sequence ID" value="Pp3c5_3360V3.2"/>
    <property type="gene ID" value="Pp3c5_3360"/>
</dbReference>